<proteinExistence type="inferred from homology"/>
<keyword evidence="3 4" id="KW-0732">Signal</keyword>
<evidence type="ECO:0000256" key="3">
    <source>
        <dbReference type="ARBA" id="ARBA00022729"/>
    </source>
</evidence>
<feature type="chain" id="PRO_5045134842" evidence="4">
    <location>
        <begin position="34"/>
        <end position="355"/>
    </location>
</feature>
<dbReference type="EMBL" id="JAVDQF010000001">
    <property type="protein sequence ID" value="MDR6271186.1"/>
    <property type="molecule type" value="Genomic_DNA"/>
</dbReference>
<name>A0ABU1JH39_9MICC</name>
<accession>A0ABU1JH39</accession>
<evidence type="ECO:0000259" key="5">
    <source>
        <dbReference type="Pfam" id="PF09084"/>
    </source>
</evidence>
<protein>
    <submittedName>
        <fullName evidence="6">NitT/TauT family transport system substrate-binding protein</fullName>
    </submittedName>
</protein>
<keyword evidence="7" id="KW-1185">Reference proteome</keyword>
<feature type="signal peptide" evidence="4">
    <location>
        <begin position="1"/>
        <end position="33"/>
    </location>
</feature>
<dbReference type="Gene3D" id="3.40.190.10">
    <property type="entry name" value="Periplasmic binding protein-like II"/>
    <property type="match status" value="2"/>
</dbReference>
<dbReference type="RefSeq" id="WP_309800825.1">
    <property type="nucleotide sequence ID" value="NZ_BAAAHY010000006.1"/>
</dbReference>
<evidence type="ECO:0000256" key="4">
    <source>
        <dbReference type="SAM" id="SignalP"/>
    </source>
</evidence>
<dbReference type="InterPro" id="IPR015168">
    <property type="entry name" value="SsuA/THI5"/>
</dbReference>
<dbReference type="PANTHER" id="PTHR30024:SF47">
    <property type="entry name" value="TAURINE-BINDING PERIPLASMIC PROTEIN"/>
    <property type="match status" value="1"/>
</dbReference>
<evidence type="ECO:0000256" key="1">
    <source>
        <dbReference type="ARBA" id="ARBA00004418"/>
    </source>
</evidence>
<comment type="subcellular location">
    <subcellularLocation>
        <location evidence="1">Periplasm</location>
    </subcellularLocation>
</comment>
<evidence type="ECO:0000313" key="7">
    <source>
        <dbReference type="Proteomes" id="UP001185069"/>
    </source>
</evidence>
<comment type="caution">
    <text evidence="6">The sequence shown here is derived from an EMBL/GenBank/DDBJ whole genome shotgun (WGS) entry which is preliminary data.</text>
</comment>
<evidence type="ECO:0000313" key="6">
    <source>
        <dbReference type="EMBL" id="MDR6271186.1"/>
    </source>
</evidence>
<comment type="similarity">
    <text evidence="2">Belongs to the bacterial solute-binding protein SsuA/TauA family.</text>
</comment>
<dbReference type="PROSITE" id="PS51257">
    <property type="entry name" value="PROKAR_LIPOPROTEIN"/>
    <property type="match status" value="1"/>
</dbReference>
<evidence type="ECO:0000256" key="2">
    <source>
        <dbReference type="ARBA" id="ARBA00010742"/>
    </source>
</evidence>
<organism evidence="6 7">
    <name type="scientific">Arthrobacter russicus</name>
    <dbReference type="NCBI Taxonomy" id="172040"/>
    <lineage>
        <taxon>Bacteria</taxon>
        <taxon>Bacillati</taxon>
        <taxon>Actinomycetota</taxon>
        <taxon>Actinomycetes</taxon>
        <taxon>Micrococcales</taxon>
        <taxon>Micrococcaceae</taxon>
        <taxon>Arthrobacter</taxon>
    </lineage>
</organism>
<feature type="domain" description="SsuA/THI5-like" evidence="5">
    <location>
        <begin position="67"/>
        <end position="274"/>
    </location>
</feature>
<dbReference type="SUPFAM" id="SSF53850">
    <property type="entry name" value="Periplasmic binding protein-like II"/>
    <property type="match status" value="1"/>
</dbReference>
<dbReference type="Pfam" id="PF09084">
    <property type="entry name" value="NMT1"/>
    <property type="match status" value="1"/>
</dbReference>
<gene>
    <name evidence="6" type="ORF">JOE69_003424</name>
</gene>
<sequence>MEIRKLYRAARTGRRLKLAGAALIAAAVLFSTAACGGNAGGNGNSPEVSIMVGGLNKVIYLPAKLTEQLGYFKDEGLNVTLLEEQSGANSTNAVLAGQVNGAVGFYDHTIMVQPKGQCIQSVVQFANIPGEAEVISTKNAAAYQSMKDLEGKNLGMTSFGSSTDFLTQALAGQAGVQNYTPVKVGAGPTFIAQLQQGSIDAGMTTDPTIAQLESSGEGKVLVEMRTADGTKAALGGLYPASSLYMSCDYVQKNPETVQKLANALVKTLRYINANDAATIAAKMPADYAAAGKELYEKSVNDSKGIFNQDGKMDPEGAKNVLRILDTYAADLKGKGGSIDMSKTYTTQFVDKVPAG</sequence>
<reference evidence="6 7" key="1">
    <citation type="submission" date="2023-07" db="EMBL/GenBank/DDBJ databases">
        <title>Sequencing the genomes of 1000 actinobacteria strains.</title>
        <authorList>
            <person name="Klenk H.-P."/>
        </authorList>
    </citation>
    <scope>NUCLEOTIDE SEQUENCE [LARGE SCALE GENOMIC DNA]</scope>
    <source>
        <strain evidence="6 7">DSM 14555</strain>
    </source>
</reference>
<dbReference type="PANTHER" id="PTHR30024">
    <property type="entry name" value="ALIPHATIC SULFONATES-BINDING PROTEIN-RELATED"/>
    <property type="match status" value="1"/>
</dbReference>
<dbReference type="Proteomes" id="UP001185069">
    <property type="component" value="Unassembled WGS sequence"/>
</dbReference>